<feature type="region of interest" description="Disordered" evidence="1">
    <location>
        <begin position="977"/>
        <end position="1015"/>
    </location>
</feature>
<feature type="region of interest" description="Disordered" evidence="1">
    <location>
        <begin position="54"/>
        <end position="91"/>
    </location>
</feature>
<evidence type="ECO:0000313" key="2">
    <source>
        <dbReference type="EMBL" id="KAJ8883210.1"/>
    </source>
</evidence>
<feature type="compositionally biased region" description="Low complexity" evidence="1">
    <location>
        <begin position="1208"/>
        <end position="1220"/>
    </location>
</feature>
<feature type="region of interest" description="Disordered" evidence="1">
    <location>
        <begin position="1183"/>
        <end position="1220"/>
    </location>
</feature>
<proteinExistence type="predicted"/>
<keyword evidence="3" id="KW-1185">Reference proteome</keyword>
<name>A0ABQ9HG55_9NEOP</name>
<feature type="compositionally biased region" description="Low complexity" evidence="1">
    <location>
        <begin position="61"/>
        <end position="76"/>
    </location>
</feature>
<reference evidence="2 3" key="1">
    <citation type="submission" date="2023-02" db="EMBL/GenBank/DDBJ databases">
        <title>LHISI_Scaffold_Assembly.</title>
        <authorList>
            <person name="Stuart O.P."/>
            <person name="Cleave R."/>
            <person name="Magrath M.J.L."/>
            <person name="Mikheyev A.S."/>
        </authorList>
    </citation>
    <scope>NUCLEOTIDE SEQUENCE [LARGE SCALE GENOMIC DNA]</scope>
    <source>
        <strain evidence="2">Daus_M_001</strain>
        <tissue evidence="2">Leg muscle</tissue>
    </source>
</reference>
<dbReference type="Proteomes" id="UP001159363">
    <property type="component" value="Chromosome 4"/>
</dbReference>
<evidence type="ECO:0000256" key="1">
    <source>
        <dbReference type="SAM" id="MobiDB-lite"/>
    </source>
</evidence>
<organism evidence="2 3">
    <name type="scientific">Dryococelus australis</name>
    <dbReference type="NCBI Taxonomy" id="614101"/>
    <lineage>
        <taxon>Eukaryota</taxon>
        <taxon>Metazoa</taxon>
        <taxon>Ecdysozoa</taxon>
        <taxon>Arthropoda</taxon>
        <taxon>Hexapoda</taxon>
        <taxon>Insecta</taxon>
        <taxon>Pterygota</taxon>
        <taxon>Neoptera</taxon>
        <taxon>Polyneoptera</taxon>
        <taxon>Phasmatodea</taxon>
        <taxon>Verophasmatodea</taxon>
        <taxon>Anareolatae</taxon>
        <taxon>Phasmatidae</taxon>
        <taxon>Eurycanthinae</taxon>
        <taxon>Dryococelus</taxon>
    </lineage>
</organism>
<feature type="region of interest" description="Disordered" evidence="1">
    <location>
        <begin position="872"/>
        <end position="961"/>
    </location>
</feature>
<dbReference type="EMBL" id="JARBHB010000005">
    <property type="protein sequence ID" value="KAJ8883210.1"/>
    <property type="molecule type" value="Genomic_DNA"/>
</dbReference>
<feature type="compositionally biased region" description="Basic and acidic residues" evidence="1">
    <location>
        <begin position="998"/>
        <end position="1007"/>
    </location>
</feature>
<evidence type="ECO:0000313" key="3">
    <source>
        <dbReference type="Proteomes" id="UP001159363"/>
    </source>
</evidence>
<feature type="compositionally biased region" description="Polar residues" evidence="1">
    <location>
        <begin position="935"/>
        <end position="950"/>
    </location>
</feature>
<feature type="compositionally biased region" description="Polar residues" evidence="1">
    <location>
        <begin position="887"/>
        <end position="902"/>
    </location>
</feature>
<gene>
    <name evidence="2" type="ORF">PR048_015050</name>
</gene>
<feature type="compositionally biased region" description="Polar residues" evidence="1">
    <location>
        <begin position="980"/>
        <end position="992"/>
    </location>
</feature>
<accession>A0ABQ9HG55</accession>
<feature type="compositionally biased region" description="Basic residues" evidence="1">
    <location>
        <begin position="1188"/>
        <end position="1207"/>
    </location>
</feature>
<comment type="caution">
    <text evidence="2">The sequence shown here is derived from an EMBL/GenBank/DDBJ whole genome shotgun (WGS) entry which is preliminary data.</text>
</comment>
<protein>
    <submittedName>
        <fullName evidence="2">Uncharacterized protein</fullName>
    </submittedName>
</protein>
<feature type="region of interest" description="Disordered" evidence="1">
    <location>
        <begin position="1247"/>
        <end position="1280"/>
    </location>
</feature>
<sequence>MVDKCYKMIRSPLKNPHHDENTARQFGALSVGAKGHQVRVIMCVSVGWSCASKVKKRGSDTGDTTRTSSASPLLRARPARPRPKREGAIRATVPRTPSAPSFLLARRAVFPSEHCTVQIRSVTQPHALAAEKKNRPYIHAALPRAQQTMANGECSVRAADNYRRGFSLVKLASKQGAARRERIISEYSQYAPANNAASVEGEYGNWTVAAHKHNNDGLTIAHQPAASEFREAQMHSCCSFSPWVNTREYATLSTGDASTGKGGPSDIRLSQRRSRAKENTGGSRGGIKSRSSEQPASNMQMRARLGSEVNIEQREATPSHFASQYERPYFILSNRLARCSRTADVQASSQAHGRRRHATQRPETMYGADFFRPIILQQLRVGWTCAFVPTRTPNTDRKQAERLDAQLHILENYTGYSGRPGEIDIRQDAWTNRSRFISPTLRLGSAKTRLSGLLPTMTYSSQKLQVCGKNIEARLVQRTQARWRHRPVMCWNYYVRPRAPGNLLAIRHPDQLGSKQFCNYYACNDGICNIVYTIQDVAFHELVTAHFVGRSAEDGNHNTVNKIRMTTQRNQAKLREVISDTVQPDVTSDNQTLRLVSCRRRTEEINIARLPFNFRKGVAFFRRHNSVMDKGCTDEAGTTSYEYEQQTPFMLMKYCCKTPEGRITVREEWTHGHAPKQERWSRWLGIANQAKRRGRQSRRINAIPFIGMGLEKVGCLLVREDRLCEVNEWCYEMSRAAAGMYPGYQCPGLSGNDVNILSKITPEMQSAEGEGRTSPDRLIWYKQRQLAFVNRRALLVSLLCSRRIFPFVREGREKEAMRTSKHVTRGRVKKKETKLVHHLEKRRENINLNITLLMKGIWELLVTEGGGGSTIMLGRGKPENPEKTRQPLASSTTIPTCENPSVTRPEIEPGATVDSKDGHSSPSHLQYSHVGFLQLNHSTPTPPQEQSQSVREVDQVQGPRVGPRLYVPSVAIFKSAADPRSTSGGNNRSQIGGTHDNGGGKHDDGSRETIPSRSRRLRHTFRKHHEQKIGRCFSAGSLPDFRMWESNRTMPLDLLLYSGISRFPRPFIPALLYITSLHPHRLETSLLTAAQISSLIATHKANIGLASFLHEKAQLWSVVDGRRECRALRSAEMLRGTDCTRCISGGTRAGDAPGQLGAPSWPPSPLAGTLLADELRPRDGPQLLAISIRRRPSSISGRRRGAGRRPSRLASDPALTAPASLSRARSLFSLEDSSGLCAERGAVSEEIWATSPEPKSMKQRRNARAGETGDPRENQPNQRHRPLLPWRSFVTDNQALKSLRMQGKVMISHQENAELMQDHLPENSEEGEEEVHRMKRENYTVARHSAYFKFSFRKI</sequence>
<feature type="region of interest" description="Disordered" evidence="1">
    <location>
        <begin position="253"/>
        <end position="300"/>
    </location>
</feature>
<feature type="compositionally biased region" description="Basic and acidic residues" evidence="1">
    <location>
        <begin position="876"/>
        <end position="885"/>
    </location>
</feature>